<accession>A0A8H5CZJ1</accession>
<dbReference type="Pfam" id="PF12937">
    <property type="entry name" value="F-box-like"/>
    <property type="match status" value="1"/>
</dbReference>
<gene>
    <name evidence="2" type="ORF">D9758_010506</name>
</gene>
<dbReference type="InterPro" id="IPR001810">
    <property type="entry name" value="F-box_dom"/>
</dbReference>
<evidence type="ECO:0000313" key="3">
    <source>
        <dbReference type="Proteomes" id="UP000559256"/>
    </source>
</evidence>
<name>A0A8H5CZJ1_9AGAR</name>
<dbReference type="Proteomes" id="UP000559256">
    <property type="component" value="Unassembled WGS sequence"/>
</dbReference>
<sequence>MQPMQNAISEADSVYRQINNITLLLDTFNTRHAVLLHEALQEQSCSTSNVEPTSNCLSKARRRALVIPALPREIIHLIFSFVGRKADLFSSALASKTLHFMATSAIYRNIFLEKPLESIRCLQALSRNHRLALCVRSFDIHWNWKKPTGNLYRLLHCVLQRMTSLSSLSIEVHSDFNSHILRDCTFSLTRFSSSFRCDSSLVEFLEKQFSITELTLRGFNSDPSDFSFNSNSFNLNPNPTPFPISGEALPKLSRLRAIHAGHEVISRIISGRPLTQVSMPLYADCVKKSLDALELSTERISRLNVISFDPYAPDYLLEEISKRLPDLEALHIVILLAQCSEVIYPLPVLLLDLRWECGQAALVDSAPYLRNFKSLQYLTYMSATSLGSISQETEAKIASEWHKSCPTLKTIILPMGKVWFYDNTKWSCLGEQEES</sequence>
<reference evidence="2 3" key="1">
    <citation type="journal article" date="2020" name="ISME J.">
        <title>Uncovering the hidden diversity of litter-decomposition mechanisms in mushroom-forming fungi.</title>
        <authorList>
            <person name="Floudas D."/>
            <person name="Bentzer J."/>
            <person name="Ahren D."/>
            <person name="Johansson T."/>
            <person name="Persson P."/>
            <person name="Tunlid A."/>
        </authorList>
    </citation>
    <scope>NUCLEOTIDE SEQUENCE [LARGE SCALE GENOMIC DNA]</scope>
    <source>
        <strain evidence="2 3">CBS 291.85</strain>
    </source>
</reference>
<evidence type="ECO:0000313" key="2">
    <source>
        <dbReference type="EMBL" id="KAF5350870.1"/>
    </source>
</evidence>
<proteinExistence type="predicted"/>
<comment type="caution">
    <text evidence="2">The sequence shown here is derived from an EMBL/GenBank/DDBJ whole genome shotgun (WGS) entry which is preliminary data.</text>
</comment>
<keyword evidence="3" id="KW-1185">Reference proteome</keyword>
<dbReference type="AlphaFoldDB" id="A0A8H5CZJ1"/>
<organism evidence="2 3">
    <name type="scientific">Tetrapyrgos nigripes</name>
    <dbReference type="NCBI Taxonomy" id="182062"/>
    <lineage>
        <taxon>Eukaryota</taxon>
        <taxon>Fungi</taxon>
        <taxon>Dikarya</taxon>
        <taxon>Basidiomycota</taxon>
        <taxon>Agaricomycotina</taxon>
        <taxon>Agaricomycetes</taxon>
        <taxon>Agaricomycetidae</taxon>
        <taxon>Agaricales</taxon>
        <taxon>Marasmiineae</taxon>
        <taxon>Marasmiaceae</taxon>
        <taxon>Tetrapyrgos</taxon>
    </lineage>
</organism>
<evidence type="ECO:0000259" key="1">
    <source>
        <dbReference type="Pfam" id="PF12937"/>
    </source>
</evidence>
<protein>
    <recommendedName>
        <fullName evidence="1">F-box domain-containing protein</fullName>
    </recommendedName>
</protein>
<dbReference type="EMBL" id="JAACJM010000072">
    <property type="protein sequence ID" value="KAF5350870.1"/>
    <property type="molecule type" value="Genomic_DNA"/>
</dbReference>
<feature type="domain" description="F-box" evidence="1">
    <location>
        <begin position="68"/>
        <end position="112"/>
    </location>
</feature>
<dbReference type="OrthoDB" id="3178870at2759"/>